<dbReference type="EMBL" id="JABDTM020025807">
    <property type="protein sequence ID" value="KAH0812771.1"/>
    <property type="molecule type" value="Genomic_DNA"/>
</dbReference>
<proteinExistence type="predicted"/>
<dbReference type="PROSITE" id="PS51155">
    <property type="entry name" value="CHIT_BIND_RR_2"/>
    <property type="match status" value="1"/>
</dbReference>
<dbReference type="PANTHER" id="PTHR10380">
    <property type="entry name" value="CUTICLE PROTEIN"/>
    <property type="match status" value="1"/>
</dbReference>
<dbReference type="GO" id="GO:0062129">
    <property type="term" value="C:chitin-based extracellular matrix"/>
    <property type="evidence" value="ECO:0007669"/>
    <property type="project" value="TreeGrafter"/>
</dbReference>
<evidence type="ECO:0000313" key="4">
    <source>
        <dbReference type="Proteomes" id="UP000719412"/>
    </source>
</evidence>
<keyword evidence="1 2" id="KW-0193">Cuticle</keyword>
<comment type="caution">
    <text evidence="3">The sequence shown here is derived from an EMBL/GenBank/DDBJ whole genome shotgun (WGS) entry which is preliminary data.</text>
</comment>
<dbReference type="GO" id="GO:0008010">
    <property type="term" value="F:structural constituent of chitin-based larval cuticle"/>
    <property type="evidence" value="ECO:0007669"/>
    <property type="project" value="TreeGrafter"/>
</dbReference>
<sequence length="200" mass="22030">MFTLPPKYFRCIRSLEIFALSLLISATFCDVSHLVRLQQTEPSTPPPPPKPYAFGYAAGRFPGHIDRTHSEVSDGSGVVQGSYSYVDPRYQIRTVEYIADKDGFHPVLNKSPPPLPSDTPVVAAAKNRHLVQFAKIANAHNAAPGTVVVPVDSVAVNRAKDKHFLLYQKIAEEHARIAAQREAEKLANEGTAQPILLQQH</sequence>
<reference evidence="3" key="2">
    <citation type="submission" date="2021-08" db="EMBL/GenBank/DDBJ databases">
        <authorList>
            <person name="Eriksson T."/>
        </authorList>
    </citation>
    <scope>NUCLEOTIDE SEQUENCE</scope>
    <source>
        <strain evidence="3">Stoneville</strain>
        <tissue evidence="3">Whole head</tissue>
    </source>
</reference>
<protein>
    <submittedName>
        <fullName evidence="3">Uncharacterized protein</fullName>
    </submittedName>
</protein>
<dbReference type="PANTHER" id="PTHR10380:SF173">
    <property type="entry name" value="CUTICULAR PROTEIN 47EF, ISOFORM C-RELATED"/>
    <property type="match status" value="1"/>
</dbReference>
<organism evidence="3 4">
    <name type="scientific">Tenebrio molitor</name>
    <name type="common">Yellow mealworm beetle</name>
    <dbReference type="NCBI Taxonomy" id="7067"/>
    <lineage>
        <taxon>Eukaryota</taxon>
        <taxon>Metazoa</taxon>
        <taxon>Ecdysozoa</taxon>
        <taxon>Arthropoda</taxon>
        <taxon>Hexapoda</taxon>
        <taxon>Insecta</taxon>
        <taxon>Pterygota</taxon>
        <taxon>Neoptera</taxon>
        <taxon>Endopterygota</taxon>
        <taxon>Coleoptera</taxon>
        <taxon>Polyphaga</taxon>
        <taxon>Cucujiformia</taxon>
        <taxon>Tenebrionidae</taxon>
        <taxon>Tenebrio</taxon>
    </lineage>
</organism>
<dbReference type="InterPro" id="IPR050468">
    <property type="entry name" value="Cuticle_Struct_Prot"/>
</dbReference>
<accession>A0A8J6HEM9</accession>
<dbReference type="Proteomes" id="UP000719412">
    <property type="component" value="Unassembled WGS sequence"/>
</dbReference>
<name>A0A8J6HEM9_TENMO</name>
<dbReference type="AlphaFoldDB" id="A0A8J6HEM9"/>
<keyword evidence="4" id="KW-1185">Reference proteome</keyword>
<dbReference type="InterPro" id="IPR000618">
    <property type="entry name" value="Insect_cuticle"/>
</dbReference>
<evidence type="ECO:0000256" key="2">
    <source>
        <dbReference type="PROSITE-ProRule" id="PRU00497"/>
    </source>
</evidence>
<evidence type="ECO:0000313" key="3">
    <source>
        <dbReference type="EMBL" id="KAH0812771.1"/>
    </source>
</evidence>
<reference evidence="3" key="1">
    <citation type="journal article" date="2020" name="J Insects Food Feed">
        <title>The yellow mealworm (Tenebrio molitor) genome: a resource for the emerging insects as food and feed industry.</title>
        <authorList>
            <person name="Eriksson T."/>
            <person name="Andere A."/>
            <person name="Kelstrup H."/>
            <person name="Emery V."/>
            <person name="Picard C."/>
        </authorList>
    </citation>
    <scope>NUCLEOTIDE SEQUENCE</scope>
    <source>
        <strain evidence="3">Stoneville</strain>
        <tissue evidence="3">Whole head</tissue>
    </source>
</reference>
<gene>
    <name evidence="3" type="ORF">GEV33_010021</name>
</gene>
<dbReference type="Pfam" id="PF00379">
    <property type="entry name" value="Chitin_bind_4"/>
    <property type="match status" value="1"/>
</dbReference>
<evidence type="ECO:0000256" key="1">
    <source>
        <dbReference type="ARBA" id="ARBA00022460"/>
    </source>
</evidence>